<dbReference type="AlphaFoldDB" id="A0A370Q8D9"/>
<dbReference type="SUPFAM" id="SSF158472">
    <property type="entry name" value="HAMP domain-like"/>
    <property type="match status" value="1"/>
</dbReference>
<dbReference type="Pfam" id="PF00672">
    <property type="entry name" value="HAMP"/>
    <property type="match status" value="1"/>
</dbReference>
<dbReference type="InterPro" id="IPR036097">
    <property type="entry name" value="HisK_dim/P_sf"/>
</dbReference>
<feature type="domain" description="Histidine kinase" evidence="19">
    <location>
        <begin position="296"/>
        <end position="517"/>
    </location>
</feature>
<feature type="domain" description="HPt" evidence="22">
    <location>
        <begin position="817"/>
        <end position="914"/>
    </location>
</feature>
<evidence type="ECO:0000313" key="24">
    <source>
        <dbReference type="Proteomes" id="UP000254848"/>
    </source>
</evidence>
<dbReference type="GO" id="GO:0005886">
    <property type="term" value="C:plasma membrane"/>
    <property type="evidence" value="ECO:0007669"/>
    <property type="project" value="UniProtKB-SubCell"/>
</dbReference>
<evidence type="ECO:0000256" key="13">
    <source>
        <dbReference type="ARBA" id="ARBA00023012"/>
    </source>
</evidence>
<dbReference type="FunFam" id="3.30.565.10:FF:000020">
    <property type="entry name" value="Histidine kinase"/>
    <property type="match status" value="1"/>
</dbReference>
<dbReference type="PANTHER" id="PTHR45339">
    <property type="entry name" value="HYBRID SIGNAL TRANSDUCTION HISTIDINE KINASE J"/>
    <property type="match status" value="1"/>
</dbReference>
<feature type="modified residue" description="Phosphohistidine" evidence="15">
    <location>
        <position position="856"/>
    </location>
</feature>
<keyword evidence="7" id="KW-0808">Transferase</keyword>
<dbReference type="SUPFAM" id="SSF55874">
    <property type="entry name" value="ATPase domain of HSP90 chaperone/DNA topoisomerase II/histidine kinase"/>
    <property type="match status" value="1"/>
</dbReference>
<organism evidence="23 24">
    <name type="scientific">Enterobacillus tribolii</name>
    <dbReference type="NCBI Taxonomy" id="1487935"/>
    <lineage>
        <taxon>Bacteria</taxon>
        <taxon>Pseudomonadati</taxon>
        <taxon>Pseudomonadota</taxon>
        <taxon>Gammaproteobacteria</taxon>
        <taxon>Enterobacterales</taxon>
        <taxon>Hafniaceae</taxon>
        <taxon>Enterobacillus</taxon>
    </lineage>
</organism>
<proteinExistence type="predicted"/>
<dbReference type="InterPro" id="IPR004358">
    <property type="entry name" value="Sig_transdc_His_kin-like_C"/>
</dbReference>
<evidence type="ECO:0000256" key="15">
    <source>
        <dbReference type="PROSITE-ProRule" id="PRU00110"/>
    </source>
</evidence>
<dbReference type="InterPro" id="IPR019247">
    <property type="entry name" value="Histidine_kinase_BarA_N"/>
</dbReference>
<comment type="caution">
    <text evidence="23">The sequence shown here is derived from an EMBL/GenBank/DDBJ whole genome shotgun (WGS) entry which is preliminary data.</text>
</comment>
<dbReference type="InterPro" id="IPR005467">
    <property type="entry name" value="His_kinase_dom"/>
</dbReference>
<feature type="coiled-coil region" evidence="17">
    <location>
        <begin position="248"/>
        <end position="286"/>
    </location>
</feature>
<dbReference type="CDD" id="cd00082">
    <property type="entry name" value="HisKA"/>
    <property type="match status" value="1"/>
</dbReference>
<evidence type="ECO:0000259" key="20">
    <source>
        <dbReference type="PROSITE" id="PS50110"/>
    </source>
</evidence>
<evidence type="ECO:0000259" key="22">
    <source>
        <dbReference type="PROSITE" id="PS50894"/>
    </source>
</evidence>
<dbReference type="InterPro" id="IPR003594">
    <property type="entry name" value="HATPase_dom"/>
</dbReference>
<evidence type="ECO:0000259" key="21">
    <source>
        <dbReference type="PROSITE" id="PS50885"/>
    </source>
</evidence>
<evidence type="ECO:0000256" key="6">
    <source>
        <dbReference type="ARBA" id="ARBA00022553"/>
    </source>
</evidence>
<comment type="catalytic activity">
    <reaction evidence="1">
        <text>ATP + protein L-histidine = ADP + protein N-phospho-L-histidine.</text>
        <dbReference type="EC" id="2.7.13.3"/>
    </reaction>
</comment>
<dbReference type="InterPro" id="IPR008207">
    <property type="entry name" value="Sig_transdc_His_kin_Hpt_dom"/>
</dbReference>
<evidence type="ECO:0000256" key="3">
    <source>
        <dbReference type="ARBA" id="ARBA00012438"/>
    </source>
</evidence>
<dbReference type="SUPFAM" id="SSF47384">
    <property type="entry name" value="Homodimeric domain of signal transducing histidine kinase"/>
    <property type="match status" value="1"/>
</dbReference>
<keyword evidence="24" id="KW-1185">Reference proteome</keyword>
<keyword evidence="10 23" id="KW-0418">Kinase</keyword>
<evidence type="ECO:0000256" key="5">
    <source>
        <dbReference type="ARBA" id="ARBA00022519"/>
    </source>
</evidence>
<dbReference type="PROSITE" id="PS50894">
    <property type="entry name" value="HPT"/>
    <property type="match status" value="1"/>
</dbReference>
<name>A0A370Q8D9_9GAMM</name>
<dbReference type="RefSeq" id="WP_115460263.1">
    <property type="nucleotide sequence ID" value="NZ_QRAP01000013.1"/>
</dbReference>
<evidence type="ECO:0000256" key="14">
    <source>
        <dbReference type="ARBA" id="ARBA00023136"/>
    </source>
</evidence>
<dbReference type="GO" id="GO:0000155">
    <property type="term" value="F:phosphorelay sensor kinase activity"/>
    <property type="evidence" value="ECO:0007669"/>
    <property type="project" value="InterPro"/>
</dbReference>
<dbReference type="NCBIfam" id="NF008318">
    <property type="entry name" value="PRK11107.1"/>
    <property type="match status" value="1"/>
</dbReference>
<dbReference type="InterPro" id="IPR003661">
    <property type="entry name" value="HisK_dim/P_dom"/>
</dbReference>
<keyword evidence="13" id="KW-0902">Two-component regulatory system</keyword>
<dbReference type="InterPro" id="IPR001789">
    <property type="entry name" value="Sig_transdc_resp-reg_receiver"/>
</dbReference>
<protein>
    <recommendedName>
        <fullName evidence="3">histidine kinase</fullName>
        <ecNumber evidence="3">2.7.13.3</ecNumber>
    </recommendedName>
</protein>
<keyword evidence="14 18" id="KW-0472">Membrane</keyword>
<dbReference type="Pfam" id="PF00512">
    <property type="entry name" value="HisKA"/>
    <property type="match status" value="1"/>
</dbReference>
<dbReference type="Gene3D" id="3.40.50.2300">
    <property type="match status" value="1"/>
</dbReference>
<dbReference type="Gene3D" id="6.10.340.10">
    <property type="match status" value="1"/>
</dbReference>
<dbReference type="SMART" id="SM00448">
    <property type="entry name" value="REC"/>
    <property type="match status" value="1"/>
</dbReference>
<evidence type="ECO:0000256" key="16">
    <source>
        <dbReference type="PROSITE-ProRule" id="PRU00169"/>
    </source>
</evidence>
<gene>
    <name evidence="23" type="ORF">C8D90_11394</name>
</gene>
<dbReference type="CDD" id="cd06225">
    <property type="entry name" value="HAMP"/>
    <property type="match status" value="1"/>
</dbReference>
<dbReference type="SMART" id="SM00304">
    <property type="entry name" value="HAMP"/>
    <property type="match status" value="1"/>
</dbReference>
<evidence type="ECO:0000259" key="19">
    <source>
        <dbReference type="PROSITE" id="PS50109"/>
    </source>
</evidence>
<dbReference type="SUPFAM" id="SSF52172">
    <property type="entry name" value="CheY-like"/>
    <property type="match status" value="1"/>
</dbReference>
<dbReference type="Proteomes" id="UP000254848">
    <property type="component" value="Unassembled WGS sequence"/>
</dbReference>
<evidence type="ECO:0000256" key="1">
    <source>
        <dbReference type="ARBA" id="ARBA00000085"/>
    </source>
</evidence>
<evidence type="ECO:0000256" key="10">
    <source>
        <dbReference type="ARBA" id="ARBA00022777"/>
    </source>
</evidence>
<feature type="domain" description="HAMP" evidence="21">
    <location>
        <begin position="197"/>
        <end position="249"/>
    </location>
</feature>
<dbReference type="InterPro" id="IPR036641">
    <property type="entry name" value="HPT_dom_sf"/>
</dbReference>
<keyword evidence="4" id="KW-1003">Cell membrane</keyword>
<dbReference type="SMART" id="SM00073">
    <property type="entry name" value="HPT"/>
    <property type="match status" value="1"/>
</dbReference>
<evidence type="ECO:0000256" key="9">
    <source>
        <dbReference type="ARBA" id="ARBA00022741"/>
    </source>
</evidence>
<evidence type="ECO:0000256" key="2">
    <source>
        <dbReference type="ARBA" id="ARBA00004429"/>
    </source>
</evidence>
<evidence type="ECO:0000256" key="11">
    <source>
        <dbReference type="ARBA" id="ARBA00022840"/>
    </source>
</evidence>
<dbReference type="SMART" id="SM00387">
    <property type="entry name" value="HATPase_c"/>
    <property type="match status" value="1"/>
</dbReference>
<keyword evidence="8 18" id="KW-0812">Transmembrane</keyword>
<evidence type="ECO:0000256" key="7">
    <source>
        <dbReference type="ARBA" id="ARBA00022679"/>
    </source>
</evidence>
<evidence type="ECO:0000256" key="8">
    <source>
        <dbReference type="ARBA" id="ARBA00022692"/>
    </source>
</evidence>
<evidence type="ECO:0000256" key="4">
    <source>
        <dbReference type="ARBA" id="ARBA00022475"/>
    </source>
</evidence>
<evidence type="ECO:0000256" key="17">
    <source>
        <dbReference type="SAM" id="Coils"/>
    </source>
</evidence>
<dbReference type="Pfam" id="PF09984">
    <property type="entry name" value="sCache_4"/>
    <property type="match status" value="1"/>
</dbReference>
<comment type="subcellular location">
    <subcellularLocation>
        <location evidence="2">Cell inner membrane</location>
        <topology evidence="2">Multi-pass membrane protein</topology>
    </subcellularLocation>
</comment>
<dbReference type="PROSITE" id="PS50110">
    <property type="entry name" value="RESPONSE_REGULATORY"/>
    <property type="match status" value="1"/>
</dbReference>
<feature type="modified residue" description="4-aspartylphosphate" evidence="16">
    <location>
        <position position="715"/>
    </location>
</feature>
<keyword evidence="6 16" id="KW-0597">Phosphoprotein</keyword>
<dbReference type="Gene3D" id="1.20.120.160">
    <property type="entry name" value="HPT domain"/>
    <property type="match status" value="1"/>
</dbReference>
<dbReference type="EC" id="2.7.13.3" evidence="3"/>
<dbReference type="Gene3D" id="1.10.287.130">
    <property type="match status" value="1"/>
</dbReference>
<dbReference type="CDD" id="cd17546">
    <property type="entry name" value="REC_hyHK_CKI1_RcsC-like"/>
    <property type="match status" value="1"/>
</dbReference>
<keyword evidence="17" id="KW-0175">Coiled coil</keyword>
<feature type="domain" description="Response regulatory" evidence="20">
    <location>
        <begin position="666"/>
        <end position="782"/>
    </location>
</feature>
<reference evidence="23 24" key="1">
    <citation type="submission" date="2018-07" db="EMBL/GenBank/DDBJ databases">
        <title>Genomic Encyclopedia of Type Strains, Phase IV (KMG-IV): sequencing the most valuable type-strain genomes for metagenomic binning, comparative biology and taxonomic classification.</title>
        <authorList>
            <person name="Goeker M."/>
        </authorList>
    </citation>
    <scope>NUCLEOTIDE SEQUENCE [LARGE SCALE GENOMIC DNA]</scope>
    <source>
        <strain evidence="23 24">DSM 103736</strain>
    </source>
</reference>
<dbReference type="Pfam" id="PF00072">
    <property type="entry name" value="Response_reg"/>
    <property type="match status" value="1"/>
</dbReference>
<feature type="transmembrane region" description="Helical" evidence="18">
    <location>
        <begin position="174"/>
        <end position="196"/>
    </location>
</feature>
<evidence type="ECO:0000256" key="18">
    <source>
        <dbReference type="SAM" id="Phobius"/>
    </source>
</evidence>
<dbReference type="SMART" id="SM00388">
    <property type="entry name" value="HisKA"/>
    <property type="match status" value="1"/>
</dbReference>
<dbReference type="Pfam" id="PF01627">
    <property type="entry name" value="Hpt"/>
    <property type="match status" value="1"/>
</dbReference>
<dbReference type="CDD" id="cd16922">
    <property type="entry name" value="HATPase_EvgS-ArcB-TorS-like"/>
    <property type="match status" value="1"/>
</dbReference>
<keyword evidence="9" id="KW-0547">Nucleotide-binding</keyword>
<dbReference type="PROSITE" id="PS50109">
    <property type="entry name" value="HIS_KIN"/>
    <property type="match status" value="1"/>
</dbReference>
<dbReference type="EMBL" id="QRAP01000013">
    <property type="protein sequence ID" value="RDK84615.1"/>
    <property type="molecule type" value="Genomic_DNA"/>
</dbReference>
<evidence type="ECO:0000256" key="12">
    <source>
        <dbReference type="ARBA" id="ARBA00022989"/>
    </source>
</evidence>
<keyword evidence="5" id="KW-0997">Cell inner membrane</keyword>
<dbReference type="PROSITE" id="PS50885">
    <property type="entry name" value="HAMP"/>
    <property type="match status" value="1"/>
</dbReference>
<dbReference type="FunFam" id="1.10.287.130:FF:000003">
    <property type="entry name" value="Histidine kinase"/>
    <property type="match status" value="1"/>
</dbReference>
<dbReference type="InterPro" id="IPR011006">
    <property type="entry name" value="CheY-like_superfamily"/>
</dbReference>
<dbReference type="InterPro" id="IPR036890">
    <property type="entry name" value="HATPase_C_sf"/>
</dbReference>
<accession>A0A370Q8D9</accession>
<dbReference type="GO" id="GO:0005524">
    <property type="term" value="F:ATP binding"/>
    <property type="evidence" value="ECO:0007669"/>
    <property type="project" value="UniProtKB-KW"/>
</dbReference>
<dbReference type="PRINTS" id="PR00344">
    <property type="entry name" value="BCTRLSENSOR"/>
</dbReference>
<sequence>MTKYSLRARMMVLILAPTLLIGLLLSTFFVVHRYNELQEQLVNSGASIIEPLAVASEYGMTFRSREAVRQLIGLLHRRHSDIVRSIAVFDAQNNLFVTSNYHHNYTLLQLPKGMAMPTDLMLAKRGDSLILRTPIISENHFSDNDTNPNLNQQLGYIAIELDLSSVRLQQYKEVFVATLLLVICLCIAMLFAYRLMRDVTGPIRNMVNTVDRIRRGQLDSRVEGYMLGELDMLKNGINSMAMSLTAYHEEMQQNIDQATSDLRETLEQMEIQNVELDLAKKRAQEAARIKSEFLANMSHELRTPLNGVIGFTRQMLKTPLTPTQTDYLQTIERSANNLLTIINDVLDFSKLEAGKLVLEHIPFPLRETLDEVTILLAPSAHEKGLELTLNIRRDVPDYVVGDPMRIQQVLTNLLGNAIKFTEKGNIDVRVELRSSTYQHIELEVQVHDTGIGISERQQSQLFQAFRQADASISRRHGGTGLGLVITQKLVKEMGGDINFHSQPHKGSTFWFHIQLELNHNAPDRHYAMEHLASLRMLYIEGNPTAAQCTMDMLQSTPLEVVYHASLLQVPPDAHYDIVLGGVPVTFDINNQVDYERINTLVGFGDRTLLAMPSHIMIEMDRIKALGVESCIAKPLSSNRLFPILVESPVPQAKSLPQAAEERLPLTVMAVDDNPANLKLIGALLEELVETTLLCHSGEEAIAKARDNDLDIILMDIQMPEMDGIRTSEFIRKQPRHADTPIIAVTAHALNGERDRLLRAGMDDYLAKPIDESMLRQLLARYHHDVLPIETSAPPQMTHSDKNLSLDWELALRQAANKEELARDLLEMLIEFLPQVRERVQKIIDGADDATILDLIHKLHGSCSYSGVPRLKQLCHYIEQQLRQDIPVPDLEPEWMELVDEIDNVEAAATAKLKG</sequence>
<dbReference type="PANTHER" id="PTHR45339:SF1">
    <property type="entry name" value="HYBRID SIGNAL TRANSDUCTION HISTIDINE KINASE J"/>
    <property type="match status" value="1"/>
</dbReference>
<dbReference type="OrthoDB" id="9770795at2"/>
<dbReference type="CDD" id="cd00088">
    <property type="entry name" value="HPT"/>
    <property type="match status" value="1"/>
</dbReference>
<keyword evidence="12 18" id="KW-1133">Transmembrane helix</keyword>
<evidence type="ECO:0000313" key="23">
    <source>
        <dbReference type="EMBL" id="RDK84615.1"/>
    </source>
</evidence>
<dbReference type="Pfam" id="PF02518">
    <property type="entry name" value="HATPase_c"/>
    <property type="match status" value="1"/>
</dbReference>
<dbReference type="SUPFAM" id="SSF47226">
    <property type="entry name" value="Histidine-containing phosphotransfer domain, HPT domain"/>
    <property type="match status" value="1"/>
</dbReference>
<dbReference type="Gene3D" id="3.30.565.10">
    <property type="entry name" value="Histidine kinase-like ATPase, C-terminal domain"/>
    <property type="match status" value="1"/>
</dbReference>
<dbReference type="InterPro" id="IPR003660">
    <property type="entry name" value="HAMP_dom"/>
</dbReference>
<keyword evidence="11" id="KW-0067">ATP-binding</keyword>